<feature type="region of interest" description="Disordered" evidence="2">
    <location>
        <begin position="724"/>
        <end position="756"/>
    </location>
</feature>
<reference evidence="4 5" key="2">
    <citation type="submission" date="2018-11" db="EMBL/GenBank/DDBJ databases">
        <authorList>
            <consortium name="Pathogen Informatics"/>
        </authorList>
    </citation>
    <scope>NUCLEOTIDE SEQUENCE [LARGE SCALE GENOMIC DNA]</scope>
</reference>
<proteinExistence type="predicted"/>
<evidence type="ECO:0000313" key="5">
    <source>
        <dbReference type="Proteomes" id="UP000267096"/>
    </source>
</evidence>
<evidence type="ECO:0000256" key="2">
    <source>
        <dbReference type="SAM" id="MobiDB-lite"/>
    </source>
</evidence>
<dbReference type="InterPro" id="IPR007527">
    <property type="entry name" value="Znf_SWIM"/>
</dbReference>
<feature type="domain" description="SWIM-type" evidence="3">
    <location>
        <begin position="678"/>
        <end position="710"/>
    </location>
</feature>
<dbReference type="PROSITE" id="PS50966">
    <property type="entry name" value="ZF_SWIM"/>
    <property type="match status" value="1"/>
</dbReference>
<evidence type="ECO:0000313" key="6">
    <source>
        <dbReference type="WBParaSite" id="ASIM_0001360201-mRNA-1"/>
    </source>
</evidence>
<feature type="compositionally biased region" description="Polar residues" evidence="2">
    <location>
        <begin position="745"/>
        <end position="756"/>
    </location>
</feature>
<dbReference type="OrthoDB" id="5791190at2759"/>
<gene>
    <name evidence="4" type="ORF">ASIM_LOCUS13030</name>
</gene>
<dbReference type="Proteomes" id="UP000267096">
    <property type="component" value="Unassembled WGS sequence"/>
</dbReference>
<reference evidence="6" key="1">
    <citation type="submission" date="2017-02" db="UniProtKB">
        <authorList>
            <consortium name="WormBaseParasite"/>
        </authorList>
    </citation>
    <scope>IDENTIFICATION</scope>
</reference>
<evidence type="ECO:0000256" key="1">
    <source>
        <dbReference type="PROSITE-ProRule" id="PRU00325"/>
    </source>
</evidence>
<keyword evidence="1" id="KW-0479">Metal-binding</keyword>
<keyword evidence="1" id="KW-0863">Zinc-finger</keyword>
<accession>A0A0M3JYR4</accession>
<keyword evidence="5" id="KW-1185">Reference proteome</keyword>
<dbReference type="AlphaFoldDB" id="A0A0M3JYR4"/>
<dbReference type="WBParaSite" id="ASIM_0001360201-mRNA-1">
    <property type="protein sequence ID" value="ASIM_0001360201-mRNA-1"/>
    <property type="gene ID" value="ASIM_0001360201"/>
</dbReference>
<sequence>MPSLNDPLLPIDVVHNTDDFRGVVYDNKFYGNILEIPFDIMLRGKERSVEGCVSMPKVSTDSAGAYSFLLDTQFINEKDCYVDAFGRWNSKTIRTKLKRFYVDEDGKAVGKRNHNYVVSKKYGRHPDTNPPFSLRKCLWIIHDSLNMPVNGFALLSYRVDCTCTVIMNPHGNAKQDTSKPYLRTLPSALERMANELTFMKPSCVKEKLAIERGLLAGDSEQALVRNLNQLYCLGRRKSKIQSMDDVFNIIRSKSDFVRYAEFDGNNERFFCANKSMLESFRLSCVCSEQKIRERLDMSTAPSDLSDEGRQQFFTDPQLIASSLSHYSPAFITTTHRVADLYATIIAFRHRFITPKTFESPHGAVCVAAIAFTRCRNVDDFMYIGICLSRLLHIKENERVRCLVTDVDDATKGLRVATIFRRPTSHLLCELHLRRNTETLLNGLTPHQKMTILETIYGSEGLVDCVSEEHFMRGIRSHQEQWDEVAPQFTNNFLATQGKQILQSYLLPQRFQAGIGYGRVTSNTVENFNSWLLDFLASNSRRGLNEMFSELEIICEQRYAELARCCLGGTYGEFQLKDEFKEKWISADHWAALTNPEKVQQLKSIGIHVPLDAVNVSPEVDNGPAGSRYHFPTNLSALYTNAERIRIVDNAELITRQGCLKQISDRVFVIDKGSRSRCIRVERQNNGKVICSCAEKRPVCAHNLALAYIFKETGRLLQIMEDGLTSKSNSPKKRSSAASIKKYDSDQSYDGSTGALGQNEPTLTSVLYENNADYHITTNLVHSTAGTLSNHQHFTDPMSISLQQPFSHDAVGR</sequence>
<dbReference type="GO" id="GO:0008270">
    <property type="term" value="F:zinc ion binding"/>
    <property type="evidence" value="ECO:0007669"/>
    <property type="project" value="UniProtKB-KW"/>
</dbReference>
<organism evidence="6">
    <name type="scientific">Anisakis simplex</name>
    <name type="common">Herring worm</name>
    <dbReference type="NCBI Taxonomy" id="6269"/>
    <lineage>
        <taxon>Eukaryota</taxon>
        <taxon>Metazoa</taxon>
        <taxon>Ecdysozoa</taxon>
        <taxon>Nematoda</taxon>
        <taxon>Chromadorea</taxon>
        <taxon>Rhabditida</taxon>
        <taxon>Spirurina</taxon>
        <taxon>Ascaridomorpha</taxon>
        <taxon>Ascaridoidea</taxon>
        <taxon>Anisakidae</taxon>
        <taxon>Anisakis</taxon>
        <taxon>Anisakis simplex complex</taxon>
    </lineage>
</organism>
<protein>
    <submittedName>
        <fullName evidence="6">SWIM-type domain-containing protein</fullName>
    </submittedName>
</protein>
<keyword evidence="1" id="KW-0862">Zinc</keyword>
<evidence type="ECO:0000313" key="4">
    <source>
        <dbReference type="EMBL" id="VDK48736.1"/>
    </source>
</evidence>
<name>A0A0M3JYR4_ANISI</name>
<evidence type="ECO:0000259" key="3">
    <source>
        <dbReference type="PROSITE" id="PS50966"/>
    </source>
</evidence>
<dbReference type="EMBL" id="UYRR01031299">
    <property type="protein sequence ID" value="VDK48736.1"/>
    <property type="molecule type" value="Genomic_DNA"/>
</dbReference>